<comment type="caution">
    <text evidence="4">The sequence shown here is derived from an EMBL/GenBank/DDBJ whole genome shotgun (WGS) entry which is preliminary data.</text>
</comment>
<proteinExistence type="predicted"/>
<dbReference type="SUPFAM" id="SSF56601">
    <property type="entry name" value="beta-lactamase/transpeptidase-like"/>
    <property type="match status" value="1"/>
</dbReference>
<evidence type="ECO:0000313" key="5">
    <source>
        <dbReference type="Proteomes" id="UP001589568"/>
    </source>
</evidence>
<dbReference type="Gene3D" id="3.40.710.10">
    <property type="entry name" value="DD-peptidase/beta-lactamase superfamily"/>
    <property type="match status" value="1"/>
</dbReference>
<feature type="transmembrane region" description="Helical" evidence="1">
    <location>
        <begin position="370"/>
        <end position="389"/>
    </location>
</feature>
<keyword evidence="4" id="KW-0378">Hydrolase</keyword>
<gene>
    <name evidence="4" type="ORF">ACFFR3_25490</name>
</gene>
<evidence type="ECO:0000256" key="2">
    <source>
        <dbReference type="SAM" id="SignalP"/>
    </source>
</evidence>
<keyword evidence="1" id="KW-1133">Transmembrane helix</keyword>
<feature type="signal peptide" evidence="2">
    <location>
        <begin position="1"/>
        <end position="21"/>
    </location>
</feature>
<feature type="transmembrane region" description="Helical" evidence="1">
    <location>
        <begin position="410"/>
        <end position="431"/>
    </location>
</feature>
<dbReference type="PANTHER" id="PTHR46825:SF9">
    <property type="entry name" value="BETA-LACTAMASE-RELATED DOMAIN-CONTAINING PROTEIN"/>
    <property type="match status" value="1"/>
</dbReference>
<keyword evidence="2" id="KW-0732">Signal</keyword>
<keyword evidence="5" id="KW-1185">Reference proteome</keyword>
<dbReference type="EMBL" id="JBHMCF010000029">
    <property type="protein sequence ID" value="MFB9472867.1"/>
    <property type="molecule type" value="Genomic_DNA"/>
</dbReference>
<dbReference type="InterPro" id="IPR001466">
    <property type="entry name" value="Beta-lactam-related"/>
</dbReference>
<feature type="transmembrane region" description="Helical" evidence="1">
    <location>
        <begin position="443"/>
        <end position="468"/>
    </location>
</feature>
<dbReference type="InterPro" id="IPR012338">
    <property type="entry name" value="Beta-lactam/transpept-like"/>
</dbReference>
<protein>
    <submittedName>
        <fullName evidence="4">Serine hydrolase domain-containing protein</fullName>
        <ecNumber evidence="4">3.-.-.-</ecNumber>
    </submittedName>
</protein>
<dbReference type="EC" id="3.-.-.-" evidence="4"/>
<dbReference type="PANTHER" id="PTHR46825">
    <property type="entry name" value="D-ALANYL-D-ALANINE-CARBOXYPEPTIDASE/ENDOPEPTIDASE AMPH"/>
    <property type="match status" value="1"/>
</dbReference>
<keyword evidence="1" id="KW-0472">Membrane</keyword>
<name>A0ABV5NRK6_9ACTN</name>
<evidence type="ECO:0000256" key="1">
    <source>
        <dbReference type="SAM" id="Phobius"/>
    </source>
</evidence>
<dbReference type="Pfam" id="PF00144">
    <property type="entry name" value="Beta-lactamase"/>
    <property type="match status" value="1"/>
</dbReference>
<accession>A0ABV5NRK6</accession>
<evidence type="ECO:0000259" key="3">
    <source>
        <dbReference type="Pfam" id="PF00144"/>
    </source>
</evidence>
<reference evidence="4 5" key="1">
    <citation type="submission" date="2024-09" db="EMBL/GenBank/DDBJ databases">
        <authorList>
            <person name="Sun Q."/>
            <person name="Mori K."/>
        </authorList>
    </citation>
    <scope>NUCLEOTIDE SEQUENCE [LARGE SCALE GENOMIC DNA]</scope>
    <source>
        <strain evidence="4 5">JCM 3324</strain>
    </source>
</reference>
<dbReference type="GO" id="GO:0016787">
    <property type="term" value="F:hydrolase activity"/>
    <property type="evidence" value="ECO:0007669"/>
    <property type="project" value="UniProtKB-KW"/>
</dbReference>
<evidence type="ECO:0000313" key="4">
    <source>
        <dbReference type="EMBL" id="MFB9472867.1"/>
    </source>
</evidence>
<dbReference type="Proteomes" id="UP001589568">
    <property type="component" value="Unassembled WGS sequence"/>
</dbReference>
<keyword evidence="1" id="KW-0812">Transmembrane</keyword>
<feature type="chain" id="PRO_5045612117" evidence="2">
    <location>
        <begin position="22"/>
        <end position="473"/>
    </location>
</feature>
<feature type="domain" description="Beta-lactamase-related" evidence="3">
    <location>
        <begin position="35"/>
        <end position="340"/>
    </location>
</feature>
<dbReference type="InterPro" id="IPR050491">
    <property type="entry name" value="AmpC-like"/>
</dbReference>
<organism evidence="4 5">
    <name type="scientific">Nonomuraea salmonea</name>
    <dbReference type="NCBI Taxonomy" id="46181"/>
    <lineage>
        <taxon>Bacteria</taxon>
        <taxon>Bacillati</taxon>
        <taxon>Actinomycetota</taxon>
        <taxon>Actinomycetes</taxon>
        <taxon>Streptosporangiales</taxon>
        <taxon>Streptosporangiaceae</taxon>
        <taxon>Nonomuraea</taxon>
    </lineage>
</organism>
<dbReference type="RefSeq" id="WP_364363921.1">
    <property type="nucleotide sequence ID" value="NZ_JBHMCF010000029.1"/>
</dbReference>
<sequence length="473" mass="50125">MLKTVLAALCLTFVPVTSVPAPVPAPVPASVPAPVDAYVERHRAATGLPGVAVAITRKGEVVHTAGYGETATGEPVTAATPMAVASVSKSFTALAVLRLAEQGKLALDQPVRRYLPEFTMADPRAGKITVRMLLDQTSGMADTAFREKSLPQPDTLRGAVARLRTAKLAADPGTAFSYHNTNYQVAARLVEVVGGRPFADHLAAHVFEPLGMRRTTTIDTDRGLPGTARGHLYVLGRAVALPEPTAFGNGSGGVISTADDMARWLIAQNAGLPGLLSPQGVEEMRTGSEQNTDYALGWQLGTTDEGTPVLEHGGDLFTSTAYQVVMPGPGYGIAVMANTGMAFSDAETLMRGLVTIVEGGTPRVPGGRPMLVTDALFALLTLATVALAARGTVRARRWAARRTGWQRWRLVPYLAPLVLCATLEPVHRFLARGRDAAFVQLAYLYPTFMIWLVTAAAAGLTVIAARLWSGARR</sequence>